<dbReference type="NCBIfam" id="TIGR01843">
    <property type="entry name" value="type_I_hlyD"/>
    <property type="match status" value="1"/>
</dbReference>
<evidence type="ECO:0000256" key="4">
    <source>
        <dbReference type="ARBA" id="ARBA00022475"/>
    </source>
</evidence>
<evidence type="ECO:0000256" key="6">
    <source>
        <dbReference type="ARBA" id="ARBA00022692"/>
    </source>
</evidence>
<dbReference type="RefSeq" id="WP_390331094.1">
    <property type="nucleotide sequence ID" value="NZ_JBHRTP010000016.1"/>
</dbReference>
<gene>
    <name evidence="12" type="ORF">ACFOFO_05795</name>
</gene>
<evidence type="ECO:0000313" key="12">
    <source>
        <dbReference type="EMBL" id="MFC3107475.1"/>
    </source>
</evidence>
<dbReference type="Gene3D" id="2.40.30.170">
    <property type="match status" value="1"/>
</dbReference>
<comment type="subcellular location">
    <subcellularLocation>
        <location evidence="1 9">Cell inner membrane</location>
        <topology evidence="1 9">Single-pass membrane protein</topology>
    </subcellularLocation>
</comment>
<feature type="domain" description="AprE-like long alpha-helical hairpin" evidence="10">
    <location>
        <begin position="137"/>
        <end position="307"/>
    </location>
</feature>
<evidence type="ECO:0000256" key="1">
    <source>
        <dbReference type="ARBA" id="ARBA00004377"/>
    </source>
</evidence>
<proteinExistence type="inferred from homology"/>
<reference evidence="13" key="1">
    <citation type="journal article" date="2019" name="Int. J. Syst. Evol. Microbiol.">
        <title>The Global Catalogue of Microorganisms (GCM) 10K type strain sequencing project: providing services to taxonomists for standard genome sequencing and annotation.</title>
        <authorList>
            <consortium name="The Broad Institute Genomics Platform"/>
            <consortium name="The Broad Institute Genome Sequencing Center for Infectious Disease"/>
            <person name="Wu L."/>
            <person name="Ma J."/>
        </authorList>
    </citation>
    <scope>NUCLEOTIDE SEQUENCE [LARGE SCALE GENOMIC DNA]</scope>
    <source>
        <strain evidence="13">KCTC 42986</strain>
    </source>
</reference>
<evidence type="ECO:0000256" key="9">
    <source>
        <dbReference type="RuleBase" id="RU365093"/>
    </source>
</evidence>
<keyword evidence="4 9" id="KW-1003">Cell membrane</keyword>
<keyword evidence="8 9" id="KW-0472">Membrane</keyword>
<dbReference type="Pfam" id="PF26002">
    <property type="entry name" value="Beta-barrel_AprE"/>
    <property type="match status" value="1"/>
</dbReference>
<evidence type="ECO:0000313" key="13">
    <source>
        <dbReference type="Proteomes" id="UP001595530"/>
    </source>
</evidence>
<evidence type="ECO:0000256" key="8">
    <source>
        <dbReference type="ARBA" id="ARBA00023136"/>
    </source>
</evidence>
<name>A0ABV7F1P2_9BURK</name>
<dbReference type="PRINTS" id="PR01490">
    <property type="entry name" value="RTXTOXIND"/>
</dbReference>
<dbReference type="PANTHER" id="PTHR30386">
    <property type="entry name" value="MEMBRANE FUSION SUBUNIT OF EMRAB-TOLC MULTIDRUG EFFLUX PUMP"/>
    <property type="match status" value="1"/>
</dbReference>
<keyword evidence="5 9" id="KW-0997">Cell inner membrane</keyword>
<feature type="domain" description="AprE-like beta-barrel" evidence="11">
    <location>
        <begin position="350"/>
        <end position="443"/>
    </location>
</feature>
<dbReference type="PANTHER" id="PTHR30386:SF26">
    <property type="entry name" value="TRANSPORT PROTEIN COMB"/>
    <property type="match status" value="1"/>
</dbReference>
<evidence type="ECO:0000256" key="2">
    <source>
        <dbReference type="ARBA" id="ARBA00009477"/>
    </source>
</evidence>
<keyword evidence="3 9" id="KW-0813">Transport</keyword>
<feature type="transmembrane region" description="Helical" evidence="9">
    <location>
        <begin position="51"/>
        <end position="69"/>
    </location>
</feature>
<evidence type="ECO:0000256" key="5">
    <source>
        <dbReference type="ARBA" id="ARBA00022519"/>
    </source>
</evidence>
<dbReference type="InterPro" id="IPR058781">
    <property type="entry name" value="HH_AprE-like"/>
</dbReference>
<dbReference type="InterPro" id="IPR010129">
    <property type="entry name" value="T1SS_HlyD"/>
</dbReference>
<organism evidence="12 13">
    <name type="scientific">Undibacterium arcticum</name>
    <dbReference type="NCBI Taxonomy" id="1762892"/>
    <lineage>
        <taxon>Bacteria</taxon>
        <taxon>Pseudomonadati</taxon>
        <taxon>Pseudomonadota</taxon>
        <taxon>Betaproteobacteria</taxon>
        <taxon>Burkholderiales</taxon>
        <taxon>Oxalobacteraceae</taxon>
        <taxon>Undibacterium</taxon>
    </lineage>
</organism>
<dbReference type="Gene3D" id="2.40.50.100">
    <property type="match status" value="1"/>
</dbReference>
<evidence type="ECO:0000256" key="7">
    <source>
        <dbReference type="ARBA" id="ARBA00022989"/>
    </source>
</evidence>
<evidence type="ECO:0000259" key="11">
    <source>
        <dbReference type="Pfam" id="PF26002"/>
    </source>
</evidence>
<dbReference type="EMBL" id="JBHRTP010000016">
    <property type="protein sequence ID" value="MFC3107475.1"/>
    <property type="molecule type" value="Genomic_DNA"/>
</dbReference>
<keyword evidence="7 9" id="KW-1133">Transmembrane helix</keyword>
<evidence type="ECO:0000256" key="3">
    <source>
        <dbReference type="ARBA" id="ARBA00022448"/>
    </source>
</evidence>
<dbReference type="Pfam" id="PF25994">
    <property type="entry name" value="HH_AprE"/>
    <property type="match status" value="1"/>
</dbReference>
<accession>A0ABV7F1P2</accession>
<comment type="caution">
    <text evidence="12">The sequence shown here is derived from an EMBL/GenBank/DDBJ whole genome shotgun (WGS) entry which is preliminary data.</text>
</comment>
<keyword evidence="6 9" id="KW-0812">Transmembrane</keyword>
<dbReference type="Proteomes" id="UP001595530">
    <property type="component" value="Unassembled WGS sequence"/>
</dbReference>
<sequence>MQPPTDLTRKDGVRALTRRVANALRPSVDDTEFMRESSAAVMEGPRYFTHWILWLTLLFCALALGWAALATVDEFTVGEGKVIPSSQVQIVQNLEGGIVSEILVQVGQVVQKDQALMRIDDTRFTASSHEGQAKDHALLARIARLTAEAGNTEFVPPAQLEKENPKLMAEEKSLYATRQRELQANQSVLRQQAEQRRQELAEKRAREVQLRQSHGLIAKELAMTRPMAQQGAVSEVELLRLERQTNDLQGELDATRLALPRLDSAYREVQQKMEELSAHFRADAMKELNLARAEQTALSAANTALDDRVTRTLVRAPLAGTVKQIKVNTVGGVVQPGMDLLEIVPLDDTLLIEARVRPADIAFLHPGQEAMVKLSAYDFSIYGGFPATLEHISADTLMPERPGERQESFYQIRVRTRQNKPNGRAEPLAILPGMVATVDIKTGKKTVLHYLLKPIIKTKEMALRER</sequence>
<protein>
    <recommendedName>
        <fullName evidence="9">Membrane fusion protein (MFP) family protein</fullName>
    </recommendedName>
</protein>
<evidence type="ECO:0000259" key="10">
    <source>
        <dbReference type="Pfam" id="PF25994"/>
    </source>
</evidence>
<keyword evidence="13" id="KW-1185">Reference proteome</keyword>
<comment type="similarity">
    <text evidence="2 9">Belongs to the membrane fusion protein (MFP) (TC 8.A.1) family.</text>
</comment>
<dbReference type="InterPro" id="IPR050739">
    <property type="entry name" value="MFP"/>
</dbReference>
<dbReference type="InterPro" id="IPR058982">
    <property type="entry name" value="Beta-barrel_AprE"/>
</dbReference>